<keyword evidence="3 7" id="KW-1133">Transmembrane helix</keyword>
<reference evidence="8" key="1">
    <citation type="journal article" date="2020" name="Stud. Mycol.">
        <title>101 Dothideomycetes genomes: a test case for predicting lifestyles and emergence of pathogens.</title>
        <authorList>
            <person name="Haridas S."/>
            <person name="Albert R."/>
            <person name="Binder M."/>
            <person name="Bloem J."/>
            <person name="Labutti K."/>
            <person name="Salamov A."/>
            <person name="Andreopoulos B."/>
            <person name="Baker S."/>
            <person name="Barry K."/>
            <person name="Bills G."/>
            <person name="Bluhm B."/>
            <person name="Cannon C."/>
            <person name="Castanera R."/>
            <person name="Culley D."/>
            <person name="Daum C."/>
            <person name="Ezra D."/>
            <person name="Gonzalez J."/>
            <person name="Henrissat B."/>
            <person name="Kuo A."/>
            <person name="Liang C."/>
            <person name="Lipzen A."/>
            <person name="Lutzoni F."/>
            <person name="Magnuson J."/>
            <person name="Mondo S."/>
            <person name="Nolan M."/>
            <person name="Ohm R."/>
            <person name="Pangilinan J."/>
            <person name="Park H.-J."/>
            <person name="Ramirez L."/>
            <person name="Alfaro M."/>
            <person name="Sun H."/>
            <person name="Tritt A."/>
            <person name="Yoshinaga Y."/>
            <person name="Zwiers L.-H."/>
            <person name="Turgeon B."/>
            <person name="Goodwin S."/>
            <person name="Spatafora J."/>
            <person name="Crous P."/>
            <person name="Grigoriev I."/>
        </authorList>
    </citation>
    <scope>NUCLEOTIDE SEQUENCE</scope>
    <source>
        <strain evidence="8">CBS 133067</strain>
    </source>
</reference>
<dbReference type="GO" id="GO:0005741">
    <property type="term" value="C:mitochondrial outer membrane"/>
    <property type="evidence" value="ECO:0007669"/>
    <property type="project" value="TreeGrafter"/>
</dbReference>
<name>A0A9P4MCR7_9PEZI</name>
<dbReference type="PANTHER" id="PTHR37278:SF1">
    <property type="entry name" value="AUTOPHAGY-RELATED PROTEIN 33-RELATED"/>
    <property type="match status" value="1"/>
</dbReference>
<dbReference type="Proteomes" id="UP000799772">
    <property type="component" value="Unassembled WGS sequence"/>
</dbReference>
<comment type="caution">
    <text evidence="8">The sequence shown here is derived from an EMBL/GenBank/DDBJ whole genome shotgun (WGS) entry which is preliminary data.</text>
</comment>
<evidence type="ECO:0000256" key="5">
    <source>
        <dbReference type="ARBA" id="ARBA00038013"/>
    </source>
</evidence>
<evidence type="ECO:0000256" key="7">
    <source>
        <dbReference type="SAM" id="Phobius"/>
    </source>
</evidence>
<sequence>MPLRRERKLGIHLRHGCRYVSPLNVGNIETPSSAHIGSIVKMGKRVVTLCKFVGTVSLGLLTGLSYTLSTSTLPALLALPTAPTASRAYSALKSTALRHSRLLTNISIASLAFAYILSPPRAKHPYLLWTGLITGLGSFGVDYFFRGTADVLPVTSSSRAEFRDGRQTVVLDADEEMGVKSVSSENGETSGSEHDEEEVNGEELRRAMERFRTVQGIRASVNGLAFVMGVVGIWGDGF</sequence>
<keyword evidence="4 7" id="KW-0472">Membrane</keyword>
<feature type="transmembrane region" description="Helical" evidence="7">
    <location>
        <begin position="216"/>
        <end position="235"/>
    </location>
</feature>
<dbReference type="AlphaFoldDB" id="A0A9P4MCR7"/>
<comment type="similarity">
    <text evidence="5">Belongs to the ATG33 family.</text>
</comment>
<dbReference type="InterPro" id="IPR051668">
    <property type="entry name" value="ATG33"/>
</dbReference>
<protein>
    <submittedName>
        <fullName evidence="8">Uncharacterized protein</fullName>
    </submittedName>
</protein>
<dbReference type="OrthoDB" id="5336366at2759"/>
<dbReference type="GO" id="GO:0000422">
    <property type="term" value="P:autophagy of mitochondrion"/>
    <property type="evidence" value="ECO:0007669"/>
    <property type="project" value="TreeGrafter"/>
</dbReference>
<comment type="subcellular location">
    <subcellularLocation>
        <location evidence="1">Membrane</location>
        <topology evidence="1">Multi-pass membrane protein</topology>
    </subcellularLocation>
</comment>
<feature type="transmembrane region" description="Helical" evidence="7">
    <location>
        <begin position="126"/>
        <end position="145"/>
    </location>
</feature>
<gene>
    <name evidence="8" type="ORF">NA57DRAFT_74526</name>
</gene>
<feature type="region of interest" description="Disordered" evidence="6">
    <location>
        <begin position="178"/>
        <end position="201"/>
    </location>
</feature>
<evidence type="ECO:0000256" key="3">
    <source>
        <dbReference type="ARBA" id="ARBA00022989"/>
    </source>
</evidence>
<evidence type="ECO:0000256" key="2">
    <source>
        <dbReference type="ARBA" id="ARBA00022692"/>
    </source>
</evidence>
<feature type="transmembrane region" description="Helical" evidence="7">
    <location>
        <begin position="46"/>
        <end position="66"/>
    </location>
</feature>
<evidence type="ECO:0000256" key="6">
    <source>
        <dbReference type="SAM" id="MobiDB-lite"/>
    </source>
</evidence>
<keyword evidence="9" id="KW-1185">Reference proteome</keyword>
<evidence type="ECO:0000256" key="1">
    <source>
        <dbReference type="ARBA" id="ARBA00004141"/>
    </source>
</evidence>
<dbReference type="EMBL" id="ML978124">
    <property type="protein sequence ID" value="KAF2100929.1"/>
    <property type="molecule type" value="Genomic_DNA"/>
</dbReference>
<feature type="compositionally biased region" description="Polar residues" evidence="6">
    <location>
        <begin position="181"/>
        <end position="190"/>
    </location>
</feature>
<evidence type="ECO:0000313" key="9">
    <source>
        <dbReference type="Proteomes" id="UP000799772"/>
    </source>
</evidence>
<proteinExistence type="inferred from homology"/>
<evidence type="ECO:0000313" key="8">
    <source>
        <dbReference type="EMBL" id="KAF2100929.1"/>
    </source>
</evidence>
<dbReference type="GO" id="GO:0016236">
    <property type="term" value="P:macroautophagy"/>
    <property type="evidence" value="ECO:0007669"/>
    <property type="project" value="TreeGrafter"/>
</dbReference>
<keyword evidence="2 7" id="KW-0812">Transmembrane</keyword>
<accession>A0A9P4MCR7</accession>
<dbReference type="PANTHER" id="PTHR37278">
    <property type="entry name" value="AUTOPHAGY-RELATED PROTEIN 33-RELATED"/>
    <property type="match status" value="1"/>
</dbReference>
<organism evidence="8 9">
    <name type="scientific">Rhizodiscina lignyota</name>
    <dbReference type="NCBI Taxonomy" id="1504668"/>
    <lineage>
        <taxon>Eukaryota</taxon>
        <taxon>Fungi</taxon>
        <taxon>Dikarya</taxon>
        <taxon>Ascomycota</taxon>
        <taxon>Pezizomycotina</taxon>
        <taxon>Dothideomycetes</taxon>
        <taxon>Pleosporomycetidae</taxon>
        <taxon>Aulographales</taxon>
        <taxon>Rhizodiscinaceae</taxon>
        <taxon>Rhizodiscina</taxon>
    </lineage>
</organism>
<evidence type="ECO:0000256" key="4">
    <source>
        <dbReference type="ARBA" id="ARBA00023136"/>
    </source>
</evidence>